<keyword evidence="2 4" id="KW-0547">Nucleotide-binding</keyword>
<dbReference type="PROSITE" id="PS50975">
    <property type="entry name" value="ATP_GRASP"/>
    <property type="match status" value="1"/>
</dbReference>
<evidence type="ECO:0000256" key="1">
    <source>
        <dbReference type="ARBA" id="ARBA00022598"/>
    </source>
</evidence>
<dbReference type="PANTHER" id="PTHR43585">
    <property type="entry name" value="FUMIPYRROLE BIOSYNTHESIS PROTEIN C"/>
    <property type="match status" value="1"/>
</dbReference>
<dbReference type="RefSeq" id="WP_275776321.1">
    <property type="nucleotide sequence ID" value="NZ_BAABDE010000028.1"/>
</dbReference>
<keyword evidence="3 4" id="KW-0067">ATP-binding</keyword>
<dbReference type="InterPro" id="IPR052032">
    <property type="entry name" value="ATP-dep_AA_Ligase"/>
</dbReference>
<evidence type="ECO:0000256" key="2">
    <source>
        <dbReference type="ARBA" id="ARBA00022741"/>
    </source>
</evidence>
<protein>
    <recommendedName>
        <fullName evidence="5">ATP-grasp domain-containing protein</fullName>
    </recommendedName>
</protein>
<keyword evidence="1" id="KW-0436">Ligase</keyword>
<keyword evidence="7" id="KW-1185">Reference proteome</keyword>
<evidence type="ECO:0000313" key="6">
    <source>
        <dbReference type="EMBL" id="GAA3828487.1"/>
    </source>
</evidence>
<name>A0ABP7IW94_9ACTN</name>
<organism evidence="6 7">
    <name type="scientific">Streptomyces coacervatus</name>
    <dbReference type="NCBI Taxonomy" id="647381"/>
    <lineage>
        <taxon>Bacteria</taxon>
        <taxon>Bacillati</taxon>
        <taxon>Actinomycetota</taxon>
        <taxon>Actinomycetes</taxon>
        <taxon>Kitasatosporales</taxon>
        <taxon>Streptomycetaceae</taxon>
        <taxon>Streptomyces</taxon>
    </lineage>
</organism>
<comment type="caution">
    <text evidence="6">The sequence shown here is derived from an EMBL/GenBank/DDBJ whole genome shotgun (WGS) entry which is preliminary data.</text>
</comment>
<reference evidence="7" key="1">
    <citation type="journal article" date="2019" name="Int. J. Syst. Evol. Microbiol.">
        <title>The Global Catalogue of Microorganisms (GCM) 10K type strain sequencing project: providing services to taxonomists for standard genome sequencing and annotation.</title>
        <authorList>
            <consortium name="The Broad Institute Genomics Platform"/>
            <consortium name="The Broad Institute Genome Sequencing Center for Infectious Disease"/>
            <person name="Wu L."/>
            <person name="Ma J."/>
        </authorList>
    </citation>
    <scope>NUCLEOTIDE SEQUENCE [LARGE SCALE GENOMIC DNA]</scope>
    <source>
        <strain evidence="7">JCM 17138</strain>
    </source>
</reference>
<dbReference type="EMBL" id="BAABDE010000028">
    <property type="protein sequence ID" value="GAA3828487.1"/>
    <property type="molecule type" value="Genomic_DNA"/>
</dbReference>
<dbReference type="PANTHER" id="PTHR43585:SF2">
    <property type="entry name" value="ATP-GRASP ENZYME FSQD"/>
    <property type="match status" value="1"/>
</dbReference>
<accession>A0ABP7IW94</accession>
<gene>
    <name evidence="6" type="ORF">GCM10022403_072190</name>
</gene>
<dbReference type="Proteomes" id="UP001501009">
    <property type="component" value="Unassembled WGS sequence"/>
</dbReference>
<evidence type="ECO:0000256" key="3">
    <source>
        <dbReference type="ARBA" id="ARBA00022840"/>
    </source>
</evidence>
<evidence type="ECO:0000256" key="4">
    <source>
        <dbReference type="PROSITE-ProRule" id="PRU00409"/>
    </source>
</evidence>
<proteinExistence type="predicted"/>
<evidence type="ECO:0000259" key="5">
    <source>
        <dbReference type="PROSITE" id="PS50975"/>
    </source>
</evidence>
<dbReference type="InterPro" id="IPR011761">
    <property type="entry name" value="ATP-grasp"/>
</dbReference>
<sequence>MSERRRTLAVLYDDGAASAGEIGVGLAELGNIVFLVPPTGHAERLRPVLENFGAVVPLTGSVGSDIELARSLAPDAVLTYSERMVRRTAELAQALGLPSHTPEVAATLTDKTRQRQVLRDAGVDKIRTQPLSSPSQWPSAHEAVGLPAIIKPVRGGGSRDTYAVTSAAEAEQLLPRLFPDGASAEYTVEELLTGVESAPYGDYVSVESVCTPQGVRHLAVTGKFPLLKPFRELGSYWPSHLPEAVLEEITDLTTRALEVLDVRYGIAHTELKLTAEGPRIIEVNGRLSGHLNLMSRRVCGIDMVRLGGLLALGDTSDIPEFDYGGQVHFLFNTMAPMEPCRLEAVHGATEVRRVEGIVGIRPYVRPGTQLAGGVMTTPLDVIWGSCGDHQTMLDALGEALPKLTYVFAHPDGTVRESTAAALTDTSEDCA</sequence>
<dbReference type="Pfam" id="PF13535">
    <property type="entry name" value="ATP-grasp_4"/>
    <property type="match status" value="1"/>
</dbReference>
<feature type="domain" description="ATP-grasp" evidence="5">
    <location>
        <begin position="115"/>
        <end position="312"/>
    </location>
</feature>
<dbReference type="SUPFAM" id="SSF56059">
    <property type="entry name" value="Glutathione synthetase ATP-binding domain-like"/>
    <property type="match status" value="1"/>
</dbReference>
<dbReference type="Gene3D" id="3.30.470.20">
    <property type="entry name" value="ATP-grasp fold, B domain"/>
    <property type="match status" value="1"/>
</dbReference>
<evidence type="ECO:0000313" key="7">
    <source>
        <dbReference type="Proteomes" id="UP001501009"/>
    </source>
</evidence>